<feature type="signal peptide" evidence="7">
    <location>
        <begin position="1"/>
        <end position="26"/>
    </location>
</feature>
<name>A0A0U9HJX2_KLENI</name>
<evidence type="ECO:0000256" key="5">
    <source>
        <dbReference type="ARBA" id="ARBA00022933"/>
    </source>
</evidence>
<feature type="chain" id="PRO_5006864970" description="Selenoprotein F" evidence="7">
    <location>
        <begin position="27"/>
        <end position="172"/>
    </location>
</feature>
<protein>
    <recommendedName>
        <fullName evidence="6">Selenoprotein F</fullName>
    </recommendedName>
</protein>
<keyword evidence="3 7" id="KW-0732">Signal</keyword>
<feature type="domain" description="Selenoprotein F/M" evidence="8">
    <location>
        <begin position="91"/>
        <end position="163"/>
    </location>
</feature>
<dbReference type="SUPFAM" id="SSF52833">
    <property type="entry name" value="Thioredoxin-like"/>
    <property type="match status" value="1"/>
</dbReference>
<dbReference type="OMA" id="IKPHCKQ"/>
<dbReference type="GO" id="GO:0005788">
    <property type="term" value="C:endoplasmic reticulum lumen"/>
    <property type="evidence" value="ECO:0000318"/>
    <property type="project" value="GO_Central"/>
</dbReference>
<evidence type="ECO:0000256" key="3">
    <source>
        <dbReference type="ARBA" id="ARBA00022729"/>
    </source>
</evidence>
<dbReference type="InterPro" id="IPR039992">
    <property type="entry name" value="Sep15_SelM"/>
</dbReference>
<dbReference type="Proteomes" id="UP000054558">
    <property type="component" value="Unassembled WGS sequence"/>
</dbReference>
<dbReference type="AlphaFoldDB" id="A0A0U9HJX2"/>
<evidence type="ECO:0000256" key="2">
    <source>
        <dbReference type="ARBA" id="ARBA00005742"/>
    </source>
</evidence>
<comment type="similarity">
    <text evidence="2">Belongs to the selenoprotein M/F family.</text>
</comment>
<dbReference type="STRING" id="105231.A0A0U9HJX2"/>
<evidence type="ECO:0000256" key="1">
    <source>
        <dbReference type="ARBA" id="ARBA00004319"/>
    </source>
</evidence>
<dbReference type="InterPro" id="IPR014912">
    <property type="entry name" value="Sep15_SelM_dom"/>
</dbReference>
<dbReference type="PANTHER" id="PTHR13077:SF6">
    <property type="entry name" value="SELENOPROTEIN F"/>
    <property type="match status" value="1"/>
</dbReference>
<dbReference type="EMBL" id="DF237041">
    <property type="protein sequence ID" value="GAQ81836.1"/>
    <property type="molecule type" value="Genomic_DNA"/>
</dbReference>
<dbReference type="InterPro" id="IPR038219">
    <property type="entry name" value="Sep15/SelM_sf"/>
</dbReference>
<evidence type="ECO:0000313" key="9">
    <source>
        <dbReference type="EMBL" id="GAQ81836.1"/>
    </source>
</evidence>
<proteinExistence type="inferred from homology"/>
<dbReference type="Pfam" id="PF08806">
    <property type="entry name" value="Sep15_SelM"/>
    <property type="match status" value="1"/>
</dbReference>
<dbReference type="OrthoDB" id="1910009at2759"/>
<evidence type="ECO:0000256" key="7">
    <source>
        <dbReference type="SAM" id="SignalP"/>
    </source>
</evidence>
<evidence type="ECO:0000256" key="4">
    <source>
        <dbReference type="ARBA" id="ARBA00022824"/>
    </source>
</evidence>
<dbReference type="InterPro" id="IPR036249">
    <property type="entry name" value="Thioredoxin-like_sf"/>
</dbReference>
<dbReference type="Gene3D" id="3.40.30.50">
    <property type="entry name" value="Sep15/SelM thioredoxin-like domain, active-site redox motif"/>
    <property type="match status" value="1"/>
</dbReference>
<keyword evidence="10" id="KW-1185">Reference proteome</keyword>
<sequence length="172" mass="19429">MATRTGMAAILSCILLFIIYKQPCFAENLDSANDAKAELSCEELGFTGLGLRRFCDTFAEYVKDAELEADCRRCSIPDDGDDGSKVVYASATLEVCNRKVRYYSAVSTFLEKHMKDHPKLTLKHRSGSAPKLVMKDEDGEVQETIRIDKWKTEHINEFLKQKLQSPDSNRPV</sequence>
<gene>
    <name evidence="9" type="ORF">KFL_000920200</name>
</gene>
<dbReference type="GO" id="GO:0016491">
    <property type="term" value="F:oxidoreductase activity"/>
    <property type="evidence" value="ECO:0000318"/>
    <property type="project" value="GO_Central"/>
</dbReference>
<evidence type="ECO:0000313" key="10">
    <source>
        <dbReference type="Proteomes" id="UP000054558"/>
    </source>
</evidence>
<keyword evidence="5" id="KW-0712">Selenocysteine</keyword>
<dbReference type="PANTHER" id="PTHR13077">
    <property type="entry name" value="SELENOPROTEIN F"/>
    <property type="match status" value="1"/>
</dbReference>
<keyword evidence="4" id="KW-0256">Endoplasmic reticulum</keyword>
<accession>A0A0U9HJX2</accession>
<organism evidence="9 10">
    <name type="scientific">Klebsormidium nitens</name>
    <name type="common">Green alga</name>
    <name type="synonym">Ulothrix nitens</name>
    <dbReference type="NCBI Taxonomy" id="105231"/>
    <lineage>
        <taxon>Eukaryota</taxon>
        <taxon>Viridiplantae</taxon>
        <taxon>Streptophyta</taxon>
        <taxon>Klebsormidiophyceae</taxon>
        <taxon>Klebsormidiales</taxon>
        <taxon>Klebsormidiaceae</taxon>
        <taxon>Klebsormidium</taxon>
    </lineage>
</organism>
<reference evidence="9 10" key="1">
    <citation type="journal article" date="2014" name="Nat. Commun.">
        <title>Klebsormidium flaccidum genome reveals primary factors for plant terrestrial adaptation.</title>
        <authorList>
            <person name="Hori K."/>
            <person name="Maruyama F."/>
            <person name="Fujisawa T."/>
            <person name="Togashi T."/>
            <person name="Yamamoto N."/>
            <person name="Seo M."/>
            <person name="Sato S."/>
            <person name="Yamada T."/>
            <person name="Mori H."/>
            <person name="Tajima N."/>
            <person name="Moriyama T."/>
            <person name="Ikeuchi M."/>
            <person name="Watanabe M."/>
            <person name="Wada H."/>
            <person name="Kobayashi K."/>
            <person name="Saito M."/>
            <person name="Masuda T."/>
            <person name="Sasaki-Sekimoto Y."/>
            <person name="Mashiguchi K."/>
            <person name="Awai K."/>
            <person name="Shimojima M."/>
            <person name="Masuda S."/>
            <person name="Iwai M."/>
            <person name="Nobusawa T."/>
            <person name="Narise T."/>
            <person name="Kondo S."/>
            <person name="Saito H."/>
            <person name="Sato R."/>
            <person name="Murakawa M."/>
            <person name="Ihara Y."/>
            <person name="Oshima-Yamada Y."/>
            <person name="Ohtaka K."/>
            <person name="Satoh M."/>
            <person name="Sonobe K."/>
            <person name="Ishii M."/>
            <person name="Ohtani R."/>
            <person name="Kanamori-Sato M."/>
            <person name="Honoki R."/>
            <person name="Miyazaki D."/>
            <person name="Mochizuki H."/>
            <person name="Umetsu J."/>
            <person name="Higashi K."/>
            <person name="Shibata D."/>
            <person name="Kamiya Y."/>
            <person name="Sato N."/>
            <person name="Nakamura Y."/>
            <person name="Tabata S."/>
            <person name="Ida S."/>
            <person name="Kurokawa K."/>
            <person name="Ohta H."/>
        </authorList>
    </citation>
    <scope>NUCLEOTIDE SEQUENCE [LARGE SCALE GENOMIC DNA]</scope>
    <source>
        <strain evidence="9 10">NIES-2285</strain>
    </source>
</reference>
<evidence type="ECO:0000259" key="8">
    <source>
        <dbReference type="Pfam" id="PF08806"/>
    </source>
</evidence>
<comment type="subcellular location">
    <subcellularLocation>
        <location evidence="1">Endoplasmic reticulum lumen</location>
    </subcellularLocation>
</comment>
<evidence type="ECO:0000256" key="6">
    <source>
        <dbReference type="ARBA" id="ARBA00040775"/>
    </source>
</evidence>